<reference evidence="1 2" key="1">
    <citation type="submission" date="2021-06" db="EMBL/GenBank/DDBJ databases">
        <title>Caerostris extrusa draft genome.</title>
        <authorList>
            <person name="Kono N."/>
            <person name="Arakawa K."/>
        </authorList>
    </citation>
    <scope>NUCLEOTIDE SEQUENCE [LARGE SCALE GENOMIC DNA]</scope>
</reference>
<protein>
    <submittedName>
        <fullName evidence="1">Uncharacterized protein</fullName>
    </submittedName>
</protein>
<dbReference type="EMBL" id="BPLR01012795">
    <property type="protein sequence ID" value="GIY56695.1"/>
    <property type="molecule type" value="Genomic_DNA"/>
</dbReference>
<comment type="caution">
    <text evidence="1">The sequence shown here is derived from an EMBL/GenBank/DDBJ whole genome shotgun (WGS) entry which is preliminary data.</text>
</comment>
<keyword evidence="2" id="KW-1185">Reference proteome</keyword>
<evidence type="ECO:0000313" key="1">
    <source>
        <dbReference type="EMBL" id="GIY56695.1"/>
    </source>
</evidence>
<sequence>MEQLYPKPRVSAYRSDLLQTIPRNCSFAIAHAQSLTIAPRRQSFYSWVLPARTIEGHKRRLCLSRDINIGVPAAIQPILEPRPRIRRRVRHGCCPIPVSRSTWRRRMELSNPGIE</sequence>
<dbReference type="Proteomes" id="UP001054945">
    <property type="component" value="Unassembled WGS sequence"/>
</dbReference>
<name>A0AAV4UFU8_CAEEX</name>
<dbReference type="AlphaFoldDB" id="A0AAV4UFU8"/>
<accession>A0AAV4UFU8</accession>
<evidence type="ECO:0000313" key="2">
    <source>
        <dbReference type="Proteomes" id="UP001054945"/>
    </source>
</evidence>
<organism evidence="1 2">
    <name type="scientific">Caerostris extrusa</name>
    <name type="common">Bark spider</name>
    <name type="synonym">Caerostris bankana</name>
    <dbReference type="NCBI Taxonomy" id="172846"/>
    <lineage>
        <taxon>Eukaryota</taxon>
        <taxon>Metazoa</taxon>
        <taxon>Ecdysozoa</taxon>
        <taxon>Arthropoda</taxon>
        <taxon>Chelicerata</taxon>
        <taxon>Arachnida</taxon>
        <taxon>Araneae</taxon>
        <taxon>Araneomorphae</taxon>
        <taxon>Entelegynae</taxon>
        <taxon>Araneoidea</taxon>
        <taxon>Araneidae</taxon>
        <taxon>Caerostris</taxon>
    </lineage>
</organism>
<gene>
    <name evidence="1" type="ORF">CEXT_129731</name>
</gene>
<proteinExistence type="predicted"/>